<reference evidence="3 4" key="1">
    <citation type="submission" date="2021-04" db="EMBL/GenBank/DDBJ databases">
        <authorList>
            <person name="Bliznina A."/>
        </authorList>
    </citation>
    <scope>NUCLEOTIDE SEQUENCE [LARGE SCALE GENOMIC DNA]</scope>
</reference>
<feature type="chain" id="PRO_5045391333" evidence="1">
    <location>
        <begin position="17"/>
        <end position="310"/>
    </location>
</feature>
<evidence type="ECO:0000259" key="2">
    <source>
        <dbReference type="Pfam" id="PF00100"/>
    </source>
</evidence>
<protein>
    <submittedName>
        <fullName evidence="3">Oidioi.mRNA.OKI2018_I69.chr1.g3192.t1.cds</fullName>
    </submittedName>
</protein>
<name>A0ABN7SWX6_OIKDI</name>
<proteinExistence type="predicted"/>
<keyword evidence="1" id="KW-0732">Signal</keyword>
<sequence>MKLFGGLTLVAGLASAACPTGWTDPTGSGSCEPGTGFSFICNDDGTVSIEADMEHFFDAMPADLAANVATLIVAAGWTHENNDYFSITDDLTMSQTSSTEITGTYTVAGQQTWAQRTLGTGNEVIDVARALSFDITCTYDTEFSINVGNVGIAASETFDGYSDSNTNTLVTAELQDNAGSTASTWVLGETVNVVFTGPTWAFLTVKDCVAYSENSYTNNPITITYGECVQEAVGASVTADSTYSKLTTGISFEAFKYNANDETAYLQCNVLIGLENDSGLASAALDSDFDGAVDTINTAGGTVESNALTC</sequence>
<feature type="domain" description="ZP-C" evidence="2">
    <location>
        <begin position="203"/>
        <end position="273"/>
    </location>
</feature>
<organism evidence="3 4">
    <name type="scientific">Oikopleura dioica</name>
    <name type="common">Tunicate</name>
    <dbReference type="NCBI Taxonomy" id="34765"/>
    <lineage>
        <taxon>Eukaryota</taxon>
        <taxon>Metazoa</taxon>
        <taxon>Chordata</taxon>
        <taxon>Tunicata</taxon>
        <taxon>Appendicularia</taxon>
        <taxon>Copelata</taxon>
        <taxon>Oikopleuridae</taxon>
        <taxon>Oikopleura</taxon>
    </lineage>
</organism>
<evidence type="ECO:0000256" key="1">
    <source>
        <dbReference type="SAM" id="SignalP"/>
    </source>
</evidence>
<keyword evidence="4" id="KW-1185">Reference proteome</keyword>
<dbReference type="EMBL" id="OU015566">
    <property type="protein sequence ID" value="CAG5107181.1"/>
    <property type="molecule type" value="Genomic_DNA"/>
</dbReference>
<dbReference type="InterPro" id="IPR055355">
    <property type="entry name" value="ZP-C"/>
</dbReference>
<accession>A0ABN7SWX6</accession>
<dbReference type="Proteomes" id="UP001158576">
    <property type="component" value="Chromosome 1"/>
</dbReference>
<gene>
    <name evidence="3" type="ORF">OKIOD_LOCUS11957</name>
</gene>
<dbReference type="Pfam" id="PF00100">
    <property type="entry name" value="Zona_pellucida"/>
    <property type="match status" value="1"/>
</dbReference>
<evidence type="ECO:0000313" key="4">
    <source>
        <dbReference type="Proteomes" id="UP001158576"/>
    </source>
</evidence>
<feature type="signal peptide" evidence="1">
    <location>
        <begin position="1"/>
        <end position="16"/>
    </location>
</feature>
<evidence type="ECO:0000313" key="3">
    <source>
        <dbReference type="EMBL" id="CAG5107181.1"/>
    </source>
</evidence>
<dbReference type="PROSITE" id="PS51257">
    <property type="entry name" value="PROKAR_LIPOPROTEIN"/>
    <property type="match status" value="1"/>
</dbReference>